<reference evidence="3 4" key="1">
    <citation type="submission" date="2018-11" db="EMBL/GenBank/DDBJ databases">
        <title>Sequencing the genomes of 1000 actinobacteria strains.</title>
        <authorList>
            <person name="Klenk H.-P."/>
        </authorList>
    </citation>
    <scope>NUCLEOTIDE SEQUENCE [LARGE SCALE GENOMIC DNA]</scope>
    <source>
        <strain evidence="3 4">DSM 13521</strain>
    </source>
</reference>
<comment type="caution">
    <text evidence="3">The sequence shown here is derived from an EMBL/GenBank/DDBJ whole genome shotgun (WGS) entry which is preliminary data.</text>
</comment>
<keyword evidence="2" id="KW-0472">Membrane</keyword>
<dbReference type="EMBL" id="RKHQ01000002">
    <property type="protein sequence ID" value="ROR93698.1"/>
    <property type="molecule type" value="Genomic_DNA"/>
</dbReference>
<dbReference type="Proteomes" id="UP000275356">
    <property type="component" value="Unassembled WGS sequence"/>
</dbReference>
<evidence type="ECO:0000256" key="2">
    <source>
        <dbReference type="SAM" id="Phobius"/>
    </source>
</evidence>
<organism evidence="3 4">
    <name type="scientific">Salana multivorans</name>
    <dbReference type="NCBI Taxonomy" id="120377"/>
    <lineage>
        <taxon>Bacteria</taxon>
        <taxon>Bacillati</taxon>
        <taxon>Actinomycetota</taxon>
        <taxon>Actinomycetes</taxon>
        <taxon>Micrococcales</taxon>
        <taxon>Beutenbergiaceae</taxon>
        <taxon>Salana</taxon>
    </lineage>
</organism>
<keyword evidence="4" id="KW-1185">Reference proteome</keyword>
<evidence type="ECO:0000313" key="3">
    <source>
        <dbReference type="EMBL" id="ROR93698.1"/>
    </source>
</evidence>
<dbReference type="RefSeq" id="WP_170169520.1">
    <property type="nucleotide sequence ID" value="NZ_RKHQ01000002.1"/>
</dbReference>
<feature type="transmembrane region" description="Helical" evidence="2">
    <location>
        <begin position="12"/>
        <end position="31"/>
    </location>
</feature>
<evidence type="ECO:0000313" key="4">
    <source>
        <dbReference type="Proteomes" id="UP000275356"/>
    </source>
</evidence>
<evidence type="ECO:0000256" key="1">
    <source>
        <dbReference type="SAM" id="MobiDB-lite"/>
    </source>
</evidence>
<feature type="region of interest" description="Disordered" evidence="1">
    <location>
        <begin position="38"/>
        <end position="91"/>
    </location>
</feature>
<proteinExistence type="predicted"/>
<accession>A0A3N2D219</accession>
<keyword evidence="2" id="KW-0812">Transmembrane</keyword>
<keyword evidence="2" id="KW-1133">Transmembrane helix</keyword>
<feature type="compositionally biased region" description="Low complexity" evidence="1">
    <location>
        <begin position="40"/>
        <end position="82"/>
    </location>
</feature>
<dbReference type="AlphaFoldDB" id="A0A3N2D219"/>
<name>A0A3N2D219_9MICO</name>
<gene>
    <name evidence="3" type="ORF">EDD28_3120</name>
</gene>
<protein>
    <submittedName>
        <fullName evidence="3">Uncharacterized protein</fullName>
    </submittedName>
</protein>
<sequence length="205" mass="20930">MQPPRPTRRGTIAGVAVLAAVVIVVLVWVILRHGVAGDRTPAADASSSTTGPSATPDVEASTDPTPATASPSASPAATDPAAVWGDHPPHNLDALKDLDSPAYPETVGEFTLDGTSGRGASYVGPGYGTVDVTVLEDTAHYAALVSGLTDPRYVENAVCGKEAVNPGQFTCVLAGEGTTLWVTTTSLQVSVNDFAATVNDLYDAL</sequence>